<dbReference type="EMBL" id="CP036274">
    <property type="protein sequence ID" value="QDU30227.1"/>
    <property type="molecule type" value="Genomic_DNA"/>
</dbReference>
<dbReference type="InterPro" id="IPR011429">
    <property type="entry name" value="Cyt_c_Planctomycete-type"/>
</dbReference>
<evidence type="ECO:0000259" key="8">
    <source>
        <dbReference type="PROSITE" id="PS51007"/>
    </source>
</evidence>
<dbReference type="AlphaFoldDB" id="A0A517YJ31"/>
<keyword evidence="2 7" id="KW-0349">Heme</keyword>
<dbReference type="GO" id="GO:0046872">
    <property type="term" value="F:metal ion binding"/>
    <property type="evidence" value="ECO:0007669"/>
    <property type="project" value="UniProtKB-KW"/>
</dbReference>
<proteinExistence type="predicted"/>
<dbReference type="InterPro" id="IPR019775">
    <property type="entry name" value="WD40_repeat_CS"/>
</dbReference>
<dbReference type="InterPro" id="IPR015943">
    <property type="entry name" value="WD40/YVTN_repeat-like_dom_sf"/>
</dbReference>
<dbReference type="CDD" id="cd00200">
    <property type="entry name" value="WD40"/>
    <property type="match status" value="1"/>
</dbReference>
<dbReference type="SMART" id="SM00320">
    <property type="entry name" value="WD40"/>
    <property type="match status" value="5"/>
</dbReference>
<evidence type="ECO:0000256" key="2">
    <source>
        <dbReference type="ARBA" id="ARBA00022617"/>
    </source>
</evidence>
<feature type="repeat" description="WD" evidence="6">
    <location>
        <begin position="237"/>
        <end position="278"/>
    </location>
</feature>
<evidence type="ECO:0000256" key="3">
    <source>
        <dbReference type="ARBA" id="ARBA00022723"/>
    </source>
</evidence>
<accession>A0A517YJ31</accession>
<dbReference type="Gene3D" id="2.60.120.380">
    <property type="match status" value="1"/>
</dbReference>
<feature type="domain" description="Cytochrome c" evidence="8">
    <location>
        <begin position="35"/>
        <end position="125"/>
    </location>
</feature>
<keyword evidence="4" id="KW-0677">Repeat</keyword>
<feature type="repeat" description="WD" evidence="6">
    <location>
        <begin position="369"/>
        <end position="410"/>
    </location>
</feature>
<dbReference type="PRINTS" id="PR00320">
    <property type="entry name" value="GPROTEINBRPT"/>
</dbReference>
<dbReference type="PROSITE" id="PS51007">
    <property type="entry name" value="CYTC"/>
    <property type="match status" value="1"/>
</dbReference>
<dbReference type="InterPro" id="IPR020472">
    <property type="entry name" value="WD40_PAC1"/>
</dbReference>
<sequence length="954" mass="102614">MDFFCSIRKKFLLFAFALGMAFIYRQVILAADAPDYAKQVQPVLNKYCTSCHSDDEPEGKLSLQSYPALLKGGAKGAIITPGHSELSRMILVLTGKAQPAMPPKDSDPPSAAELATLRAWIDAGAKGPSGAAPDPTVLVAPQIKLLAPVRQSVNAVAVSPVGALVALARHGEVELVAAEGSKAVPAPTQHLLGHRGSVNSVSFSEDGQWLVAGAGEPGLFGEARIWNVADRSLVKMVQGHKDSLYAVRLSPDRSVLATGGYDGLILLWETSSGELLKKLEGHNGAVFELAFRRDGKLLASCSGDRTVKLWNVATGERLDTLKEATKELYTLAFHPEGNQVAAAGVDNRIRIWQLSSDAKEGTNPLISSQFAHETPVLRLAWSTDGKTLISTGEDRLIKVWNAADLTIRQTLAKQPDWASGLGMLPAGNRVVVGRIDGTTATLPIEPPAQASVTAIAIAAETPPEVNYGEQPALDKLSQSTEVEPNDQPDQAQEWKLPGVVSGVIQSQTPAVDADLFRFQATKGDQWIFETNAARSGSQLDSKLEILDAAGNPVPRVLLRGVRDTEIEFRGMNSDQRGVRLKNYEELLLNEYVYLNGEVIKHFQQRRGPDADGQFYPENGNRFTFFETTSRAHALGEPGYIVVPYPVGTQLPNNGLPVFTLNYENDDQATRKLGKDSQVTFVAPESGEYLVRVSDVRGFAGDKFKYQLIGRRPQPDFKVTVTGMNPTINAGSGKTFTVKAERTDHFMGPIRLEITGLPPGFQVTSPVIIAAGLYEAQGVINCAADAAAPTPENEKSSKITATAVVAGEERTKDAGSLGTIKRADKPKLLAFLELGGNEKPAEAISTLPELTLVPGGSVTCKLRIERNGFKDRVAFDVGNLPHGVIVEDIGLSGVLIPEGQTERMISLRAEPWVRSQDRQFQATANVEGNQTTLPMLLRIRESGAAATLSLAPAGK</sequence>
<dbReference type="Proteomes" id="UP000315017">
    <property type="component" value="Chromosome"/>
</dbReference>
<keyword evidence="10" id="KW-1185">Reference proteome</keyword>
<evidence type="ECO:0000256" key="1">
    <source>
        <dbReference type="ARBA" id="ARBA00022574"/>
    </source>
</evidence>
<dbReference type="SUPFAM" id="SSF46626">
    <property type="entry name" value="Cytochrome c"/>
    <property type="match status" value="1"/>
</dbReference>
<evidence type="ECO:0000256" key="6">
    <source>
        <dbReference type="PROSITE-ProRule" id="PRU00221"/>
    </source>
</evidence>
<keyword evidence="3 7" id="KW-0479">Metal-binding</keyword>
<evidence type="ECO:0000256" key="5">
    <source>
        <dbReference type="ARBA" id="ARBA00023004"/>
    </source>
</evidence>
<dbReference type="InterPro" id="IPR036909">
    <property type="entry name" value="Cyt_c-like_dom_sf"/>
</dbReference>
<feature type="repeat" description="WD" evidence="6">
    <location>
        <begin position="321"/>
        <end position="362"/>
    </location>
</feature>
<dbReference type="PROSITE" id="PS50294">
    <property type="entry name" value="WD_REPEATS_REGION"/>
    <property type="match status" value="4"/>
</dbReference>
<dbReference type="InterPro" id="IPR036322">
    <property type="entry name" value="WD40_repeat_dom_sf"/>
</dbReference>
<gene>
    <name evidence="9" type="ORF">ETAA8_53460</name>
</gene>
<dbReference type="GO" id="GO:0020037">
    <property type="term" value="F:heme binding"/>
    <property type="evidence" value="ECO:0007669"/>
    <property type="project" value="InterPro"/>
</dbReference>
<dbReference type="PROSITE" id="PS00678">
    <property type="entry name" value="WD_REPEATS_1"/>
    <property type="match status" value="2"/>
</dbReference>
<dbReference type="Gene3D" id="2.130.10.10">
    <property type="entry name" value="YVTN repeat-like/Quinoprotein amine dehydrogenase"/>
    <property type="match status" value="3"/>
</dbReference>
<evidence type="ECO:0000256" key="4">
    <source>
        <dbReference type="ARBA" id="ARBA00022737"/>
    </source>
</evidence>
<evidence type="ECO:0000313" key="9">
    <source>
        <dbReference type="EMBL" id="QDU30227.1"/>
    </source>
</evidence>
<dbReference type="PANTHER" id="PTHR19857">
    <property type="entry name" value="MITOCHONDRIAL DIVISION PROTEIN 1-RELATED"/>
    <property type="match status" value="1"/>
</dbReference>
<organism evidence="9 10">
    <name type="scientific">Anatilimnocola aggregata</name>
    <dbReference type="NCBI Taxonomy" id="2528021"/>
    <lineage>
        <taxon>Bacteria</taxon>
        <taxon>Pseudomonadati</taxon>
        <taxon>Planctomycetota</taxon>
        <taxon>Planctomycetia</taxon>
        <taxon>Pirellulales</taxon>
        <taxon>Pirellulaceae</taxon>
        <taxon>Anatilimnocola</taxon>
    </lineage>
</organism>
<dbReference type="InterPro" id="IPR009056">
    <property type="entry name" value="Cyt_c-like_dom"/>
</dbReference>
<dbReference type="Pfam" id="PF00400">
    <property type="entry name" value="WD40"/>
    <property type="match status" value="5"/>
</dbReference>
<dbReference type="Pfam" id="PF07635">
    <property type="entry name" value="PSCyt1"/>
    <property type="match status" value="1"/>
</dbReference>
<dbReference type="PANTHER" id="PTHR19857:SF8">
    <property type="entry name" value="ANGIO-ASSOCIATED MIGRATORY CELL PROTEIN"/>
    <property type="match status" value="1"/>
</dbReference>
<reference evidence="9 10" key="1">
    <citation type="submission" date="2019-02" db="EMBL/GenBank/DDBJ databases">
        <title>Deep-cultivation of Planctomycetes and their phenomic and genomic characterization uncovers novel biology.</title>
        <authorList>
            <person name="Wiegand S."/>
            <person name="Jogler M."/>
            <person name="Boedeker C."/>
            <person name="Pinto D."/>
            <person name="Vollmers J."/>
            <person name="Rivas-Marin E."/>
            <person name="Kohn T."/>
            <person name="Peeters S.H."/>
            <person name="Heuer A."/>
            <person name="Rast P."/>
            <person name="Oberbeckmann S."/>
            <person name="Bunk B."/>
            <person name="Jeske O."/>
            <person name="Meyerdierks A."/>
            <person name="Storesund J.E."/>
            <person name="Kallscheuer N."/>
            <person name="Luecker S."/>
            <person name="Lage O.M."/>
            <person name="Pohl T."/>
            <person name="Merkel B.J."/>
            <person name="Hornburger P."/>
            <person name="Mueller R.-W."/>
            <person name="Bruemmer F."/>
            <person name="Labrenz M."/>
            <person name="Spormann A.M."/>
            <person name="Op den Camp H."/>
            <person name="Overmann J."/>
            <person name="Amann R."/>
            <person name="Jetten M.S.M."/>
            <person name="Mascher T."/>
            <person name="Medema M.H."/>
            <person name="Devos D.P."/>
            <person name="Kaster A.-K."/>
            <person name="Ovreas L."/>
            <person name="Rohde M."/>
            <person name="Galperin M.Y."/>
            <person name="Jogler C."/>
        </authorList>
    </citation>
    <scope>NUCLEOTIDE SEQUENCE [LARGE SCALE GENOMIC DNA]</scope>
    <source>
        <strain evidence="9 10">ETA_A8</strain>
    </source>
</reference>
<protein>
    <submittedName>
        <fullName evidence="9">WD domain, G-beta repeat</fullName>
    </submittedName>
</protein>
<name>A0A517YJ31_9BACT</name>
<dbReference type="InterPro" id="IPR001680">
    <property type="entry name" value="WD40_rpt"/>
</dbReference>
<dbReference type="GO" id="GO:0009055">
    <property type="term" value="F:electron transfer activity"/>
    <property type="evidence" value="ECO:0007669"/>
    <property type="project" value="InterPro"/>
</dbReference>
<dbReference type="InterPro" id="IPR051179">
    <property type="entry name" value="WD_repeat_multifunction"/>
</dbReference>
<dbReference type="SUPFAM" id="SSF50978">
    <property type="entry name" value="WD40 repeat-like"/>
    <property type="match status" value="1"/>
</dbReference>
<dbReference type="OrthoDB" id="226265at2"/>
<feature type="repeat" description="WD" evidence="6">
    <location>
        <begin position="279"/>
        <end position="320"/>
    </location>
</feature>
<keyword evidence="5 7" id="KW-0408">Iron</keyword>
<evidence type="ECO:0000256" key="7">
    <source>
        <dbReference type="PROSITE-ProRule" id="PRU00433"/>
    </source>
</evidence>
<dbReference type="KEGG" id="aagg:ETAA8_53460"/>
<keyword evidence="1 6" id="KW-0853">WD repeat</keyword>
<dbReference type="PROSITE" id="PS50082">
    <property type="entry name" value="WD_REPEATS_2"/>
    <property type="match status" value="4"/>
</dbReference>
<evidence type="ECO:0000313" key="10">
    <source>
        <dbReference type="Proteomes" id="UP000315017"/>
    </source>
</evidence>